<dbReference type="GeneID" id="28975946"/>
<dbReference type="EMBL" id="KQ474073">
    <property type="protein sequence ID" value="KPV78306.1"/>
    <property type="molecule type" value="Genomic_DNA"/>
</dbReference>
<feature type="compositionally biased region" description="Low complexity" evidence="1">
    <location>
        <begin position="384"/>
        <end position="401"/>
    </location>
</feature>
<organism evidence="2 3">
    <name type="scientific">Rhodotorula graminis (strain WP1)</name>
    <dbReference type="NCBI Taxonomy" id="578459"/>
    <lineage>
        <taxon>Eukaryota</taxon>
        <taxon>Fungi</taxon>
        <taxon>Dikarya</taxon>
        <taxon>Basidiomycota</taxon>
        <taxon>Pucciniomycotina</taxon>
        <taxon>Microbotryomycetes</taxon>
        <taxon>Sporidiobolales</taxon>
        <taxon>Sporidiobolaceae</taxon>
        <taxon>Rhodotorula</taxon>
    </lineage>
</organism>
<feature type="region of interest" description="Disordered" evidence="1">
    <location>
        <begin position="217"/>
        <end position="242"/>
    </location>
</feature>
<proteinExistence type="predicted"/>
<dbReference type="AlphaFoldDB" id="A0A194SFE8"/>
<feature type="region of interest" description="Disordered" evidence="1">
    <location>
        <begin position="38"/>
        <end position="76"/>
    </location>
</feature>
<feature type="region of interest" description="Disordered" evidence="1">
    <location>
        <begin position="1"/>
        <end position="20"/>
    </location>
</feature>
<sequence length="401" mass="41536">MVAPYYEPDSPVLHYEDDDEPELDGVRHLSVSSDGTIDSLVSLDENPTPPESPSFGPVVHVSPPEGHLSGLFDHGDLDDDVQRVDFGDDQGRVSQWKKSSSMDTAAPFLRMPFTYDAGPPTPGGIKVDVGLESPSIVSPTTPVPGAVLPSSLAARRAASGKLPGGTLAGLQQMRFEASGDAGMGLGVEPGTPGFQSMSLEGISPASSGVTMLAPCAAVDERSGRSSRSSTPHPSEMGAVAERAVRRIPSSLVLKLPRGFGSSSSPFSSPSTSAPPSPHISRSSAFVLGNSGPRTPLTPSHMPPAPSLGGGRASFEWHAYSFPDSPGCPSAPSSERACYFSDAIPSSPSSDRTAYLPTPGCEKARTPSARNRTPMPASPLGLGHFTPQGSTTSSTGTNPFFP</sequence>
<feature type="region of interest" description="Disordered" evidence="1">
    <location>
        <begin position="345"/>
        <end position="401"/>
    </location>
</feature>
<evidence type="ECO:0000313" key="2">
    <source>
        <dbReference type="EMBL" id="KPV78306.1"/>
    </source>
</evidence>
<feature type="compositionally biased region" description="Low complexity" evidence="1">
    <location>
        <begin position="261"/>
        <end position="271"/>
    </location>
</feature>
<evidence type="ECO:0000313" key="3">
    <source>
        <dbReference type="Proteomes" id="UP000053890"/>
    </source>
</evidence>
<gene>
    <name evidence="2" type="ORF">RHOBADRAFT_50786</name>
</gene>
<keyword evidence="3" id="KW-1185">Reference proteome</keyword>
<dbReference type="Proteomes" id="UP000053890">
    <property type="component" value="Unassembled WGS sequence"/>
</dbReference>
<accession>A0A194SFE8</accession>
<dbReference type="RefSeq" id="XP_018274355.1">
    <property type="nucleotide sequence ID" value="XM_018415498.1"/>
</dbReference>
<evidence type="ECO:0000256" key="1">
    <source>
        <dbReference type="SAM" id="MobiDB-lite"/>
    </source>
</evidence>
<dbReference type="OMA" id="FEWHAYS"/>
<protein>
    <submittedName>
        <fullName evidence="2">Uncharacterized protein</fullName>
    </submittedName>
</protein>
<name>A0A194SFE8_RHOGW</name>
<reference evidence="2 3" key="1">
    <citation type="journal article" date="2015" name="Front. Microbiol.">
        <title>Genome sequence of the plant growth promoting endophytic yeast Rhodotorula graminis WP1.</title>
        <authorList>
            <person name="Firrincieli A."/>
            <person name="Otillar R."/>
            <person name="Salamov A."/>
            <person name="Schmutz J."/>
            <person name="Khan Z."/>
            <person name="Redman R.S."/>
            <person name="Fleck N.D."/>
            <person name="Lindquist E."/>
            <person name="Grigoriev I.V."/>
            <person name="Doty S.L."/>
        </authorList>
    </citation>
    <scope>NUCLEOTIDE SEQUENCE [LARGE SCALE GENOMIC DNA]</scope>
    <source>
        <strain evidence="2 3">WP1</strain>
    </source>
</reference>
<feature type="region of interest" description="Disordered" evidence="1">
    <location>
        <begin position="258"/>
        <end position="308"/>
    </location>
</feature>
<dbReference type="OrthoDB" id="2526549at2759"/>